<keyword evidence="2" id="KW-1185">Reference proteome</keyword>
<dbReference type="OrthoDB" id="10122105at2759"/>
<dbReference type="EnsemblMetazoa" id="XM_030987038">
    <property type="protein sequence ID" value="XP_030842898"/>
    <property type="gene ID" value="LOC115918688"/>
</dbReference>
<reference evidence="1" key="2">
    <citation type="submission" date="2021-01" db="UniProtKB">
        <authorList>
            <consortium name="EnsemblMetazoa"/>
        </authorList>
    </citation>
    <scope>IDENTIFICATION</scope>
</reference>
<evidence type="ECO:0000313" key="1">
    <source>
        <dbReference type="EnsemblMetazoa" id="XP_030842898"/>
    </source>
</evidence>
<dbReference type="RefSeq" id="XP_030842898.1">
    <property type="nucleotide sequence ID" value="XM_030987038.1"/>
</dbReference>
<reference evidence="2" key="1">
    <citation type="submission" date="2015-02" db="EMBL/GenBank/DDBJ databases">
        <title>Genome sequencing for Strongylocentrotus purpuratus.</title>
        <authorList>
            <person name="Murali S."/>
            <person name="Liu Y."/>
            <person name="Vee V."/>
            <person name="English A."/>
            <person name="Wang M."/>
            <person name="Skinner E."/>
            <person name="Han Y."/>
            <person name="Muzny D.M."/>
            <person name="Worley K.C."/>
            <person name="Gibbs R.A."/>
        </authorList>
    </citation>
    <scope>NUCLEOTIDE SEQUENCE</scope>
</reference>
<dbReference type="KEGG" id="spu:115918688"/>
<dbReference type="GeneID" id="115918688"/>
<dbReference type="InParanoid" id="A0A7M7NYK8"/>
<proteinExistence type="predicted"/>
<sequence>MESSMVMNVMMVEGGREIGMQMARYEYEENTILIETANSSGGIRAANVAIDYDRSVVFIEIQGESLCLASALYGDMMDMADRMTDFMMDRKQQTIDIATARTKTIRYARKGAIPAGYVTTSNGPIIRGLCAGDESQWTEQTTMDGGRKRRSVSGDIRICIFGFCFNISF</sequence>
<dbReference type="OMA" id="SSMVMNI"/>
<accession>A0A7M7NYK8</accession>
<dbReference type="Proteomes" id="UP000007110">
    <property type="component" value="Unassembled WGS sequence"/>
</dbReference>
<organism evidence="1 2">
    <name type="scientific">Strongylocentrotus purpuratus</name>
    <name type="common">Purple sea urchin</name>
    <dbReference type="NCBI Taxonomy" id="7668"/>
    <lineage>
        <taxon>Eukaryota</taxon>
        <taxon>Metazoa</taxon>
        <taxon>Echinodermata</taxon>
        <taxon>Eleutherozoa</taxon>
        <taxon>Echinozoa</taxon>
        <taxon>Echinoidea</taxon>
        <taxon>Euechinoidea</taxon>
        <taxon>Echinacea</taxon>
        <taxon>Camarodonta</taxon>
        <taxon>Echinidea</taxon>
        <taxon>Strongylocentrotidae</taxon>
        <taxon>Strongylocentrotus</taxon>
    </lineage>
</organism>
<evidence type="ECO:0000313" key="2">
    <source>
        <dbReference type="Proteomes" id="UP000007110"/>
    </source>
</evidence>
<name>A0A7M7NYK8_STRPU</name>
<protein>
    <submittedName>
        <fullName evidence="1">Uncharacterized protein</fullName>
    </submittedName>
</protein>
<dbReference type="AlphaFoldDB" id="A0A7M7NYK8"/>